<evidence type="ECO:0000313" key="3">
    <source>
        <dbReference type="Proteomes" id="UP000075806"/>
    </source>
</evidence>
<keyword evidence="1" id="KW-0812">Transmembrane</keyword>
<accession>A0A161QAC4</accession>
<keyword evidence="1" id="KW-0472">Membrane</keyword>
<dbReference type="Proteomes" id="UP000075806">
    <property type="component" value="Unassembled WGS sequence"/>
</dbReference>
<keyword evidence="3" id="KW-1185">Reference proteome</keyword>
<evidence type="ECO:0000313" key="2">
    <source>
        <dbReference type="EMBL" id="KYG34777.1"/>
    </source>
</evidence>
<organism evidence="2 3">
    <name type="scientific">Alkalihalobacillus trypoxylicola</name>
    <dbReference type="NCBI Taxonomy" id="519424"/>
    <lineage>
        <taxon>Bacteria</taxon>
        <taxon>Bacillati</taxon>
        <taxon>Bacillota</taxon>
        <taxon>Bacilli</taxon>
        <taxon>Bacillales</taxon>
        <taxon>Bacillaceae</taxon>
        <taxon>Alkalihalobacillus</taxon>
    </lineage>
</organism>
<gene>
    <name evidence="2" type="ORF">AZF04_00115</name>
</gene>
<dbReference type="EMBL" id="LTAO01000001">
    <property type="protein sequence ID" value="KYG34777.1"/>
    <property type="molecule type" value="Genomic_DNA"/>
</dbReference>
<evidence type="ECO:0000256" key="1">
    <source>
        <dbReference type="SAM" id="Phobius"/>
    </source>
</evidence>
<feature type="transmembrane region" description="Helical" evidence="1">
    <location>
        <begin position="147"/>
        <end position="165"/>
    </location>
</feature>
<dbReference type="STRING" id="519424.AZF04_00115"/>
<feature type="transmembrane region" description="Helical" evidence="1">
    <location>
        <begin position="171"/>
        <end position="193"/>
    </location>
</feature>
<dbReference type="AlphaFoldDB" id="A0A161QAC4"/>
<evidence type="ECO:0008006" key="4">
    <source>
        <dbReference type="Google" id="ProtNLM"/>
    </source>
</evidence>
<proteinExistence type="predicted"/>
<name>A0A161QAC4_9BACI</name>
<comment type="caution">
    <text evidence="2">The sequence shown here is derived from an EMBL/GenBank/DDBJ whole genome shotgun (WGS) entry which is preliminary data.</text>
</comment>
<dbReference type="InterPro" id="IPR006938">
    <property type="entry name" value="DUF624"/>
</dbReference>
<feature type="transmembrane region" description="Helical" evidence="1">
    <location>
        <begin position="72"/>
        <end position="93"/>
    </location>
</feature>
<dbReference type="Pfam" id="PF04854">
    <property type="entry name" value="DUF624"/>
    <property type="match status" value="1"/>
</dbReference>
<feature type="transmembrane region" description="Helical" evidence="1">
    <location>
        <begin position="99"/>
        <end position="126"/>
    </location>
</feature>
<sequence>MFDTTFVTKVYESIKISLLYWIYLLRGAVIYSVVPATIALFFSINFLRKYDEDDTPIHQHFKNHYLKRSKMYTLPSFLFSIFILLLYVLLYFLNKESHALSLLLTVICLYLLLKLVVLFTYSCYILTKREWTIGKALMVGFWLSTRHLFFTVLIVAFFCGMFYLLRLHVFLFLVCFPALYGFTVLFLFESISLPKILSKRKKTEAKKDDKKQI</sequence>
<protein>
    <recommendedName>
        <fullName evidence="4">DUF624 domain-containing protein</fullName>
    </recommendedName>
</protein>
<keyword evidence="1" id="KW-1133">Transmembrane helix</keyword>
<dbReference type="RefSeq" id="WP_061947019.1">
    <property type="nucleotide sequence ID" value="NZ_LTAO01000001.1"/>
</dbReference>
<dbReference type="OrthoDB" id="2941627at2"/>
<reference evidence="2" key="1">
    <citation type="submission" date="2016-02" db="EMBL/GenBank/DDBJ databases">
        <title>Genome sequence of Bacillus trypoxylicola KCTC 13244(T).</title>
        <authorList>
            <person name="Jeong H."/>
            <person name="Park S.-H."/>
            <person name="Choi S.-K."/>
        </authorList>
    </citation>
    <scope>NUCLEOTIDE SEQUENCE [LARGE SCALE GENOMIC DNA]</scope>
    <source>
        <strain evidence="2">KCTC 13244</strain>
    </source>
</reference>
<feature type="transmembrane region" description="Helical" evidence="1">
    <location>
        <begin position="20"/>
        <end position="42"/>
    </location>
</feature>